<evidence type="ECO:0000259" key="2">
    <source>
        <dbReference type="Pfam" id="PF13568"/>
    </source>
</evidence>
<feature type="signal peptide" evidence="1">
    <location>
        <begin position="1"/>
        <end position="30"/>
    </location>
</feature>
<keyword evidence="4" id="KW-1185">Reference proteome</keyword>
<dbReference type="SUPFAM" id="SSF56925">
    <property type="entry name" value="OMPA-like"/>
    <property type="match status" value="1"/>
</dbReference>
<dbReference type="OrthoDB" id="947434at2"/>
<reference evidence="4" key="1">
    <citation type="submission" date="2016-04" db="EMBL/GenBank/DDBJ databases">
        <authorList>
            <person name="Chen L."/>
            <person name="Zhuang W."/>
            <person name="Wang G."/>
        </authorList>
    </citation>
    <scope>NUCLEOTIDE SEQUENCE [LARGE SCALE GENOMIC DNA]</scope>
    <source>
        <strain evidence="4">208</strain>
    </source>
</reference>
<dbReference type="Pfam" id="PF13568">
    <property type="entry name" value="OMP_b-brl_2"/>
    <property type="match status" value="1"/>
</dbReference>
<evidence type="ECO:0000313" key="4">
    <source>
        <dbReference type="Proteomes" id="UP000192276"/>
    </source>
</evidence>
<dbReference type="STRING" id="550983.A4R26_31475"/>
<accession>A0A1V9EPV4</accession>
<gene>
    <name evidence="3" type="ORF">A4R26_31475</name>
</gene>
<sequence length="207" mass="23458">MTSQPFNKFRIMMKFTMVTSVLFCTVAANAQTWHFGVKADISYSALKGEGIKNKFAPGFQAGGFATYNITKQWAIQPELLYSFSQYKKGSDFLTYYNNYGRSAAGENISLASISVPLLVRYNLNKTLSFLAGPQYSYLVWDDESLLKNDRQAFRNSEFSANIGVQVNIEKVGFYARYNKGLSDINDIDDRYEWKSSHVQAGVAVRFQ</sequence>
<dbReference type="InterPro" id="IPR025665">
    <property type="entry name" value="Beta-barrel_OMP_2"/>
</dbReference>
<dbReference type="Proteomes" id="UP000192276">
    <property type="component" value="Unassembled WGS sequence"/>
</dbReference>
<organism evidence="3 4">
    <name type="scientific">Niastella populi</name>
    <dbReference type="NCBI Taxonomy" id="550983"/>
    <lineage>
        <taxon>Bacteria</taxon>
        <taxon>Pseudomonadati</taxon>
        <taxon>Bacteroidota</taxon>
        <taxon>Chitinophagia</taxon>
        <taxon>Chitinophagales</taxon>
        <taxon>Chitinophagaceae</taxon>
        <taxon>Niastella</taxon>
    </lineage>
</organism>
<dbReference type="EMBL" id="LWBP01000235">
    <property type="protein sequence ID" value="OQP47974.1"/>
    <property type="molecule type" value="Genomic_DNA"/>
</dbReference>
<comment type="caution">
    <text evidence="3">The sequence shown here is derived from an EMBL/GenBank/DDBJ whole genome shotgun (WGS) entry which is preliminary data.</text>
</comment>
<dbReference type="AlphaFoldDB" id="A0A1V9EPV4"/>
<evidence type="ECO:0000256" key="1">
    <source>
        <dbReference type="SAM" id="SignalP"/>
    </source>
</evidence>
<name>A0A1V9EPV4_9BACT</name>
<proteinExistence type="predicted"/>
<evidence type="ECO:0000313" key="3">
    <source>
        <dbReference type="EMBL" id="OQP47974.1"/>
    </source>
</evidence>
<feature type="domain" description="Outer membrane protein beta-barrel" evidence="2">
    <location>
        <begin position="29"/>
        <end position="184"/>
    </location>
</feature>
<keyword evidence="1" id="KW-0732">Signal</keyword>
<protein>
    <recommendedName>
        <fullName evidence="2">Outer membrane protein beta-barrel domain-containing protein</fullName>
    </recommendedName>
</protein>
<dbReference type="InterPro" id="IPR011250">
    <property type="entry name" value="OMP/PagP_B-barrel"/>
</dbReference>
<feature type="chain" id="PRO_5012031597" description="Outer membrane protein beta-barrel domain-containing protein" evidence="1">
    <location>
        <begin position="31"/>
        <end position="207"/>
    </location>
</feature>